<feature type="chain" id="PRO_5043689525" evidence="3">
    <location>
        <begin position="23"/>
        <end position="970"/>
    </location>
</feature>
<dbReference type="InterPro" id="IPR006558">
    <property type="entry name" value="LamG-like"/>
</dbReference>
<dbReference type="PROSITE" id="PS50022">
    <property type="entry name" value="FA58C_3"/>
    <property type="match status" value="1"/>
</dbReference>
<keyword evidence="6" id="KW-1185">Reference proteome</keyword>
<evidence type="ECO:0000256" key="2">
    <source>
        <dbReference type="ARBA" id="ARBA00023157"/>
    </source>
</evidence>
<dbReference type="InterPro" id="IPR013783">
    <property type="entry name" value="Ig-like_fold"/>
</dbReference>
<feature type="signal peptide" evidence="3">
    <location>
        <begin position="1"/>
        <end position="22"/>
    </location>
</feature>
<dbReference type="Gene3D" id="2.60.120.260">
    <property type="entry name" value="Galactose-binding domain-like"/>
    <property type="match status" value="1"/>
</dbReference>
<dbReference type="SUPFAM" id="SSF49899">
    <property type="entry name" value="Concanavalin A-like lectins/glucanases"/>
    <property type="match status" value="1"/>
</dbReference>
<evidence type="ECO:0000313" key="5">
    <source>
        <dbReference type="EMBL" id="MDI6449844.1"/>
    </source>
</evidence>
<evidence type="ECO:0000256" key="1">
    <source>
        <dbReference type="ARBA" id="ARBA00022729"/>
    </source>
</evidence>
<protein>
    <submittedName>
        <fullName evidence="5">Discoidin domain-containing protein</fullName>
    </submittedName>
</protein>
<evidence type="ECO:0000259" key="4">
    <source>
        <dbReference type="PROSITE" id="PS50022"/>
    </source>
</evidence>
<proteinExistence type="predicted"/>
<dbReference type="InterPro" id="IPR013320">
    <property type="entry name" value="ConA-like_dom_sf"/>
</dbReference>
<dbReference type="RefSeq" id="WP_349245253.1">
    <property type="nucleotide sequence ID" value="NZ_JASCXX010000014.1"/>
</dbReference>
<reference evidence="5" key="1">
    <citation type="submission" date="2023-05" db="EMBL/GenBank/DDBJ databases">
        <title>Anaerotaeda fermentans gen. nov., sp. nov., a novel anaerobic planctomycete of the new family within the order Sedimentisphaerales isolated from Taman Peninsula, Russia.</title>
        <authorList>
            <person name="Khomyakova M.A."/>
            <person name="Merkel A.Y."/>
            <person name="Slobodkin A.I."/>
        </authorList>
    </citation>
    <scope>NUCLEOTIDE SEQUENCE</scope>
    <source>
        <strain evidence="5">M17dextr</strain>
    </source>
</reference>
<dbReference type="SUPFAM" id="SSF49785">
    <property type="entry name" value="Galactose-binding domain-like"/>
    <property type="match status" value="1"/>
</dbReference>
<dbReference type="Proteomes" id="UP001431776">
    <property type="component" value="Unassembled WGS sequence"/>
</dbReference>
<evidence type="ECO:0000313" key="6">
    <source>
        <dbReference type="Proteomes" id="UP001431776"/>
    </source>
</evidence>
<evidence type="ECO:0000256" key="3">
    <source>
        <dbReference type="SAM" id="SignalP"/>
    </source>
</evidence>
<keyword evidence="2" id="KW-1015">Disulfide bond</keyword>
<name>A0AAW6U2E2_9BACT</name>
<dbReference type="SMART" id="SM00560">
    <property type="entry name" value="LamGL"/>
    <property type="match status" value="1"/>
</dbReference>
<dbReference type="InterPro" id="IPR000421">
    <property type="entry name" value="FA58C"/>
</dbReference>
<dbReference type="AlphaFoldDB" id="A0AAW6U2E2"/>
<comment type="caution">
    <text evidence="5">The sequence shown here is derived from an EMBL/GenBank/DDBJ whole genome shotgun (WGS) entry which is preliminary data.</text>
</comment>
<dbReference type="Pfam" id="PF13385">
    <property type="entry name" value="Laminin_G_3"/>
    <property type="match status" value="1"/>
</dbReference>
<sequence>MMKRLTTLILSCLLLGSAAVQAQLRIDFTVTGGPVEAGYQGYFATRSDAATFTAQSYSAFGATVTLQPTWATGAANTVMAMIDRSASGRNGYTGEHADLINTWIGTDTRQVGNPMRLTISGLPQGSYSWLSYHHDTDDQTGIFNVTVVDATGSHTTTDIDISHSESGTADRVDGFENVTVFHTMVVSNGADDIVLIFDVTSPSSPVNTAFLVMNGFELDRRIVETATSPSPANGAVDVPTDVLLRWTAGMFAATHDVYLGTSRDDVENATVAEPRGVLIASGRTEATFDPGRVELEQIYYWRVDEVNAPPEATVIKGEVWSFTTEPVAYPIEQAIASSNGISEADLGPENTVNRSGLNAEDQHSTEGEDMWLASPPDDEPLYIQFELDRLYKLHQMLVWNYNVRFEPVLGFGIKDVTVEYSADGEAWMTLGDVSLARATAQSTYTYNTTVDLGGIAARYVRLIVNSGWGMMGQFGLSEVRFLYIPVQAREPQPAAGAVDVGPDAVLSWRAGRGAVTHEVYLTTDESQLIGEADDAALVAVADESHLDADGLLELGRTYYWRIDEINEAETPGLWEGEIWSFSTQPSIVVEDFETYNDGDNAIFDTWIDGWVNDTGSVVGYMNTPFAEQAIVHGGRQSMPLFYDNTSAAVSEATRTFDEPQDWTRYGLKALTLWFHGDPSNTPGQMYVKINGSKVLYGGAADNLQLKTWQFWYIDLADFAGADLRNVTRLTIGLEGGKGLLFVDDIALSPLDRNSIVPVEPLSALLTGHFAFEGNADDSSGTRNGVLVGSPTFAAGRTDQAIQLDGVADYVHVEGSYDLPTYSAALWFRVDGGTGERDLLSIYDSDGAHGILLELRGNGTLRFLHRAPLGTSGGTDIYSTVTADDGAWHHAGIIKTAQTCTLYINGEVAGTADDSNEFGQMLQNMTIGVLKHDSLSRYFPGAIDEVRLYGRSLSHGEMAWLAGRTMPFDTP</sequence>
<feature type="domain" description="F5/8 type C" evidence="4">
    <location>
        <begin position="324"/>
        <end position="468"/>
    </location>
</feature>
<dbReference type="Gene3D" id="2.60.40.10">
    <property type="entry name" value="Immunoglobulins"/>
    <property type="match status" value="2"/>
</dbReference>
<dbReference type="Gene3D" id="2.60.120.200">
    <property type="match status" value="1"/>
</dbReference>
<keyword evidence="1 3" id="KW-0732">Signal</keyword>
<dbReference type="Pfam" id="PF00754">
    <property type="entry name" value="F5_F8_type_C"/>
    <property type="match status" value="1"/>
</dbReference>
<gene>
    <name evidence="5" type="ORF">QJ522_12370</name>
</gene>
<dbReference type="InterPro" id="IPR008979">
    <property type="entry name" value="Galactose-bd-like_sf"/>
</dbReference>
<accession>A0AAW6U2E2</accession>
<organism evidence="5 6">
    <name type="scientific">Anaerobaca lacustris</name>
    <dbReference type="NCBI Taxonomy" id="3044600"/>
    <lineage>
        <taxon>Bacteria</taxon>
        <taxon>Pseudomonadati</taxon>
        <taxon>Planctomycetota</taxon>
        <taxon>Phycisphaerae</taxon>
        <taxon>Sedimentisphaerales</taxon>
        <taxon>Anaerobacaceae</taxon>
        <taxon>Anaerobaca</taxon>
    </lineage>
</organism>
<dbReference type="EMBL" id="JASCXX010000014">
    <property type="protein sequence ID" value="MDI6449844.1"/>
    <property type="molecule type" value="Genomic_DNA"/>
</dbReference>